<name>A0ABV1T8S6_9ACTN</name>
<keyword evidence="8 11" id="KW-0472">Membrane</keyword>
<keyword evidence="6" id="KW-0653">Protein transport</keyword>
<evidence type="ECO:0000256" key="11">
    <source>
        <dbReference type="SAM" id="Phobius"/>
    </source>
</evidence>
<evidence type="ECO:0000256" key="2">
    <source>
        <dbReference type="ARBA" id="ARBA00022692"/>
    </source>
</evidence>
<keyword evidence="16" id="KW-1185">Reference proteome</keyword>
<evidence type="ECO:0000256" key="7">
    <source>
        <dbReference type="ARBA" id="ARBA00022989"/>
    </source>
</evidence>
<keyword evidence="9" id="KW-0080">Bacteriocin transport</keyword>
<dbReference type="Pfam" id="PF00005">
    <property type="entry name" value="ABC_tran"/>
    <property type="match status" value="1"/>
</dbReference>
<evidence type="ECO:0000256" key="3">
    <source>
        <dbReference type="ARBA" id="ARBA00022741"/>
    </source>
</evidence>
<dbReference type="PROSITE" id="PS50929">
    <property type="entry name" value="ABC_TM1F"/>
    <property type="match status" value="1"/>
</dbReference>
<evidence type="ECO:0000256" key="6">
    <source>
        <dbReference type="ARBA" id="ARBA00022927"/>
    </source>
</evidence>
<evidence type="ECO:0000256" key="1">
    <source>
        <dbReference type="ARBA" id="ARBA00004651"/>
    </source>
</evidence>
<keyword evidence="6" id="KW-0813">Transport</keyword>
<keyword evidence="2 11" id="KW-0812">Transmembrane</keyword>
<keyword evidence="3" id="KW-0547">Nucleotide-binding</keyword>
<dbReference type="PANTHER" id="PTHR24221:SF654">
    <property type="entry name" value="ATP-BINDING CASSETTE SUB-FAMILY B MEMBER 6"/>
    <property type="match status" value="1"/>
</dbReference>
<proteinExistence type="predicted"/>
<evidence type="ECO:0000256" key="4">
    <source>
        <dbReference type="ARBA" id="ARBA00022807"/>
    </source>
</evidence>
<evidence type="ECO:0000256" key="5">
    <source>
        <dbReference type="ARBA" id="ARBA00022840"/>
    </source>
</evidence>
<dbReference type="InterPro" id="IPR022514">
    <property type="entry name" value="NHPM_micro_ABC1"/>
</dbReference>
<evidence type="ECO:0000256" key="8">
    <source>
        <dbReference type="ARBA" id="ARBA00023136"/>
    </source>
</evidence>
<evidence type="ECO:0000259" key="13">
    <source>
        <dbReference type="PROSITE" id="PS50929"/>
    </source>
</evidence>
<feature type="transmembrane region" description="Helical" evidence="11">
    <location>
        <begin position="190"/>
        <end position="209"/>
    </location>
</feature>
<evidence type="ECO:0000259" key="14">
    <source>
        <dbReference type="PROSITE" id="PS50990"/>
    </source>
</evidence>
<accession>A0ABV1T8S6</accession>
<dbReference type="SMART" id="SM00382">
    <property type="entry name" value="AAA"/>
    <property type="match status" value="1"/>
</dbReference>
<evidence type="ECO:0000259" key="12">
    <source>
        <dbReference type="PROSITE" id="PS50893"/>
    </source>
</evidence>
<dbReference type="PROSITE" id="PS50990">
    <property type="entry name" value="PEPTIDASE_C39"/>
    <property type="match status" value="1"/>
</dbReference>
<dbReference type="InterPro" id="IPR011527">
    <property type="entry name" value="ABC1_TM_dom"/>
</dbReference>
<dbReference type="Gene3D" id="3.40.50.300">
    <property type="entry name" value="P-loop containing nucleotide triphosphate hydrolases"/>
    <property type="match status" value="1"/>
</dbReference>
<keyword evidence="4" id="KW-0645">Protease</keyword>
<keyword evidence="5" id="KW-0067">ATP-binding</keyword>
<evidence type="ECO:0000313" key="16">
    <source>
        <dbReference type="Proteomes" id="UP001490365"/>
    </source>
</evidence>
<evidence type="ECO:0000256" key="10">
    <source>
        <dbReference type="SAM" id="MobiDB-lite"/>
    </source>
</evidence>
<sequence>MTTAQETRGRRRAAPPKRPVPKGRGRTVRTPTVLQMEAVECGAASLSMVLGHYGRHVPLEELRIACGVSRDGSRASNLLKAARSYGLTAKGMQMDLAALADVQGPAILFWEFNHYVVYDGMGRRFGRRGVYINDPAKGRRFVPMEEFDGSFTGVVLVLEPGDGFEKGGRRPGVLGAMPARLRGTAGTMPAAVLASLLLVVVGAAVPALSRQYIDLFLIGGQTSLLTVLFAAMGTCVLLTLVLTWLQQANLLHGRIVSSTLSSARFLRHLLRLPVTFFAQRSPADLVQRLQSNDQVAETLARDLAAAGVDAVVVVLYAVLLYTYDVQLTFLGIGVALLNIVAMRLVVRLRATRTAKLRADTARLTNTSYTGLQLIETMKATGGEDGYFRRWAGQHASTLEEQQRLGVPSAWLGVVAPTLATVNSALILWIGGMRAVEGGISVGLLVAFQSLVTRFTAPLTRLNGVAGRIQDFAADVARLKDVENFEADPIYARPGTGDSTRRLQGHVELENISFGYSPLDKPLLTGFDLTVGPGRQVALVGGSGSGKSTVSRLISGLYAPWEGVIRIDGQRLEDIPRGALAASVSFVDQDVFLFEGSVRDNVALWDPSIPDEAVVEALRDAALYDVVARRPGGIHSRVEQDGRNFSGGQRQRLEIARALVRRPSILVLDEVTSALDAETELTVMDNLRRRGCACVVIAHRLSTVRDSDEIVVLQHGTVVERGRHDELVAHGGAYAALVRER</sequence>
<dbReference type="InterPro" id="IPR017871">
    <property type="entry name" value="ABC_transporter-like_CS"/>
</dbReference>
<dbReference type="InterPro" id="IPR005074">
    <property type="entry name" value="Peptidase_C39"/>
</dbReference>
<dbReference type="PROSITE" id="PS50893">
    <property type="entry name" value="ABC_TRANSPORTER_2"/>
    <property type="match status" value="1"/>
</dbReference>
<dbReference type="Pfam" id="PF03412">
    <property type="entry name" value="Peptidase_C39"/>
    <property type="match status" value="1"/>
</dbReference>
<dbReference type="RefSeq" id="WP_351955137.1">
    <property type="nucleotide sequence ID" value="NZ_JBEOZM010000002.1"/>
</dbReference>
<keyword evidence="7 11" id="KW-1133">Transmembrane helix</keyword>
<dbReference type="NCBIfam" id="TIGR03796">
    <property type="entry name" value="NHLM_micro_ABC1"/>
    <property type="match status" value="1"/>
</dbReference>
<keyword evidence="4" id="KW-0378">Hydrolase</keyword>
<dbReference type="PANTHER" id="PTHR24221">
    <property type="entry name" value="ATP-BINDING CASSETTE SUB-FAMILY B"/>
    <property type="match status" value="1"/>
</dbReference>
<dbReference type="Proteomes" id="UP001490365">
    <property type="component" value="Unassembled WGS sequence"/>
</dbReference>
<feature type="domain" description="ABC transmembrane type-1" evidence="13">
    <location>
        <begin position="190"/>
        <end position="470"/>
    </location>
</feature>
<dbReference type="InterPro" id="IPR003439">
    <property type="entry name" value="ABC_transporter-like_ATP-bd"/>
</dbReference>
<feature type="compositionally biased region" description="Basic residues" evidence="10">
    <location>
        <begin position="9"/>
        <end position="27"/>
    </location>
</feature>
<feature type="domain" description="ABC transporter" evidence="12">
    <location>
        <begin position="506"/>
        <end position="739"/>
    </location>
</feature>
<dbReference type="SUPFAM" id="SSF90123">
    <property type="entry name" value="ABC transporter transmembrane region"/>
    <property type="match status" value="1"/>
</dbReference>
<evidence type="ECO:0000256" key="9">
    <source>
        <dbReference type="ARBA" id="ARBA00043264"/>
    </source>
</evidence>
<dbReference type="Gene3D" id="3.90.70.10">
    <property type="entry name" value="Cysteine proteinases"/>
    <property type="match status" value="1"/>
</dbReference>
<feature type="transmembrane region" description="Helical" evidence="11">
    <location>
        <begin position="409"/>
        <end position="431"/>
    </location>
</feature>
<comment type="caution">
    <text evidence="15">The sequence shown here is derived from an EMBL/GenBank/DDBJ whole genome shotgun (WGS) entry which is preliminary data.</text>
</comment>
<dbReference type="InterPro" id="IPR036640">
    <property type="entry name" value="ABC1_TM_sf"/>
</dbReference>
<comment type="subcellular location">
    <subcellularLocation>
        <location evidence="1">Cell membrane</location>
        <topology evidence="1">Multi-pass membrane protein</topology>
    </subcellularLocation>
</comment>
<feature type="region of interest" description="Disordered" evidence="10">
    <location>
        <begin position="1"/>
        <end position="27"/>
    </location>
</feature>
<dbReference type="InterPro" id="IPR027417">
    <property type="entry name" value="P-loop_NTPase"/>
</dbReference>
<keyword evidence="4" id="KW-0788">Thiol protease</keyword>
<dbReference type="Pfam" id="PF00664">
    <property type="entry name" value="ABC_membrane"/>
    <property type="match status" value="1"/>
</dbReference>
<dbReference type="EMBL" id="JBEOZM010000002">
    <property type="protein sequence ID" value="MER6266441.1"/>
    <property type="molecule type" value="Genomic_DNA"/>
</dbReference>
<feature type="transmembrane region" description="Helical" evidence="11">
    <location>
        <begin position="327"/>
        <end position="346"/>
    </location>
</feature>
<dbReference type="Gene3D" id="1.20.1560.10">
    <property type="entry name" value="ABC transporter type 1, transmembrane domain"/>
    <property type="match status" value="1"/>
</dbReference>
<dbReference type="PROSITE" id="PS00211">
    <property type="entry name" value="ABC_TRANSPORTER_1"/>
    <property type="match status" value="1"/>
</dbReference>
<gene>
    <name evidence="15" type="ORF">ABT211_03940</name>
</gene>
<protein>
    <submittedName>
        <fullName evidence="15">NHLP family bacteriocin export ABC transporter peptidase/permease/ATPase subunit</fullName>
    </submittedName>
</protein>
<reference evidence="15 16" key="1">
    <citation type="submission" date="2024-06" db="EMBL/GenBank/DDBJ databases">
        <title>The Natural Products Discovery Center: Release of the First 8490 Sequenced Strains for Exploring Actinobacteria Biosynthetic Diversity.</title>
        <authorList>
            <person name="Kalkreuter E."/>
            <person name="Kautsar S.A."/>
            <person name="Yang D."/>
            <person name="Bader C.D."/>
            <person name="Teijaro C.N."/>
            <person name="Fluegel L."/>
            <person name="Davis C.M."/>
            <person name="Simpson J.R."/>
            <person name="Lauterbach L."/>
            <person name="Steele A.D."/>
            <person name="Gui C."/>
            <person name="Meng S."/>
            <person name="Li G."/>
            <person name="Viehrig K."/>
            <person name="Ye F."/>
            <person name="Su P."/>
            <person name="Kiefer A.F."/>
            <person name="Nichols A."/>
            <person name="Cepeda A.J."/>
            <person name="Yan W."/>
            <person name="Fan B."/>
            <person name="Jiang Y."/>
            <person name="Adhikari A."/>
            <person name="Zheng C.-J."/>
            <person name="Schuster L."/>
            <person name="Cowan T.M."/>
            <person name="Smanski M.J."/>
            <person name="Chevrette M.G."/>
            <person name="De Carvalho L.P.S."/>
            <person name="Shen B."/>
        </authorList>
    </citation>
    <scope>NUCLEOTIDE SEQUENCE [LARGE SCALE GENOMIC DNA]</scope>
    <source>
        <strain evidence="15 16">NPDC001694</strain>
    </source>
</reference>
<dbReference type="SUPFAM" id="SSF52540">
    <property type="entry name" value="P-loop containing nucleoside triphosphate hydrolases"/>
    <property type="match status" value="1"/>
</dbReference>
<feature type="transmembrane region" description="Helical" evidence="11">
    <location>
        <begin position="215"/>
        <end position="245"/>
    </location>
</feature>
<dbReference type="InterPro" id="IPR039421">
    <property type="entry name" value="Type_1_exporter"/>
</dbReference>
<feature type="transmembrane region" description="Helical" evidence="11">
    <location>
        <begin position="303"/>
        <end position="321"/>
    </location>
</feature>
<evidence type="ECO:0000313" key="15">
    <source>
        <dbReference type="EMBL" id="MER6266441.1"/>
    </source>
</evidence>
<organism evidence="15 16">
    <name type="scientific">Streptomyces sp. 900105755</name>
    <dbReference type="NCBI Taxonomy" id="3154389"/>
    <lineage>
        <taxon>Bacteria</taxon>
        <taxon>Bacillati</taxon>
        <taxon>Actinomycetota</taxon>
        <taxon>Actinomycetes</taxon>
        <taxon>Kitasatosporales</taxon>
        <taxon>Streptomycetaceae</taxon>
        <taxon>Streptomyces</taxon>
    </lineage>
</organism>
<feature type="domain" description="Peptidase C39" evidence="14">
    <location>
        <begin position="35"/>
        <end position="158"/>
    </location>
</feature>
<dbReference type="InterPro" id="IPR003593">
    <property type="entry name" value="AAA+_ATPase"/>
</dbReference>